<keyword evidence="1" id="KW-0732">Signal</keyword>
<organism evidence="2 3">
    <name type="scientific">Snuella lapsa</name>
    <dbReference type="NCBI Taxonomy" id="870481"/>
    <lineage>
        <taxon>Bacteria</taxon>
        <taxon>Pseudomonadati</taxon>
        <taxon>Bacteroidota</taxon>
        <taxon>Flavobacteriia</taxon>
        <taxon>Flavobacteriales</taxon>
        <taxon>Flavobacteriaceae</taxon>
        <taxon>Snuella</taxon>
    </lineage>
</organism>
<evidence type="ECO:0000256" key="1">
    <source>
        <dbReference type="SAM" id="SignalP"/>
    </source>
</evidence>
<accession>A0ABP6YK17</accession>
<reference evidence="3" key="1">
    <citation type="journal article" date="2019" name="Int. J. Syst. Evol. Microbiol.">
        <title>The Global Catalogue of Microorganisms (GCM) 10K type strain sequencing project: providing services to taxonomists for standard genome sequencing and annotation.</title>
        <authorList>
            <consortium name="The Broad Institute Genomics Platform"/>
            <consortium name="The Broad Institute Genome Sequencing Center for Infectious Disease"/>
            <person name="Wu L."/>
            <person name="Ma J."/>
        </authorList>
    </citation>
    <scope>NUCLEOTIDE SEQUENCE [LARGE SCALE GENOMIC DNA]</scope>
    <source>
        <strain evidence="3">JCM 17111</strain>
    </source>
</reference>
<dbReference type="EMBL" id="BAABCY010000104">
    <property type="protein sequence ID" value="GAA3585191.1"/>
    <property type="molecule type" value="Genomic_DNA"/>
</dbReference>
<sequence length="305" mass="33968">MIVKIRLIIVFVICGMSVYAQQTPQYTQYMYNMNMVNPGYMLNEPGLVQIGSLYRTQWTGIKGAPKTANVFANIPLNNKIELSVNYLNDFIGDPVNLSENLFNIDAAYKISFNNDLNVAFGLKTGFQHLNFSALGSNVGNDPLFENTSKTVLNIGAGVFVFKDQYYVGLSSPNLIPGNLETNDDVFYANKPHVFLIGGYVFNVGSDLKLKPSTVLKYVSGTPLSFDVSANALYLDRFELGVSYRYQDALSGLAGINISPNLKIGYAYDFNTSKLKSYNNGSHEFVLLYTFDVLSLSKKYSSPRFY</sequence>
<dbReference type="InterPro" id="IPR019861">
    <property type="entry name" value="PorP/SprF_Bacteroidetes"/>
</dbReference>
<keyword evidence="3" id="KW-1185">Reference proteome</keyword>
<proteinExistence type="predicted"/>
<comment type="caution">
    <text evidence="2">The sequence shown here is derived from an EMBL/GenBank/DDBJ whole genome shotgun (WGS) entry which is preliminary data.</text>
</comment>
<evidence type="ECO:0000313" key="2">
    <source>
        <dbReference type="EMBL" id="GAA3585191.1"/>
    </source>
</evidence>
<feature type="chain" id="PRO_5047476480" evidence="1">
    <location>
        <begin position="23"/>
        <end position="305"/>
    </location>
</feature>
<dbReference type="Proteomes" id="UP001500954">
    <property type="component" value="Unassembled WGS sequence"/>
</dbReference>
<dbReference type="Pfam" id="PF11751">
    <property type="entry name" value="PorP_SprF"/>
    <property type="match status" value="1"/>
</dbReference>
<evidence type="ECO:0000313" key="3">
    <source>
        <dbReference type="Proteomes" id="UP001500954"/>
    </source>
</evidence>
<dbReference type="RefSeq" id="WP_345007971.1">
    <property type="nucleotide sequence ID" value="NZ_BAABCY010000104.1"/>
</dbReference>
<gene>
    <name evidence="2" type="ORF">GCM10022395_36540</name>
</gene>
<dbReference type="NCBIfam" id="TIGR03519">
    <property type="entry name" value="T9SS_PorP_fam"/>
    <property type="match status" value="1"/>
</dbReference>
<protein>
    <submittedName>
        <fullName evidence="2">Type IX secretion system membrane protein PorP/SprF</fullName>
    </submittedName>
</protein>
<name>A0ABP6YK17_9FLAO</name>
<feature type="signal peptide" evidence="1">
    <location>
        <begin position="1"/>
        <end position="22"/>
    </location>
</feature>